<evidence type="ECO:0000313" key="1">
    <source>
        <dbReference type="EMBL" id="KAK6750066.1"/>
    </source>
</evidence>
<dbReference type="PANTHER" id="PTHR46060:SF1">
    <property type="entry name" value="MARINER MOS1 TRANSPOSASE-LIKE PROTEIN"/>
    <property type="match status" value="1"/>
</dbReference>
<comment type="caution">
    <text evidence="1">The sequence shown here is derived from an EMBL/GenBank/DDBJ whole genome shotgun (WGS) entry which is preliminary data.</text>
</comment>
<keyword evidence="2" id="KW-1185">Reference proteome</keyword>
<dbReference type="Proteomes" id="UP001303046">
    <property type="component" value="Unassembled WGS sequence"/>
</dbReference>
<name>A0ABR1DHW6_NECAM</name>
<reference evidence="1 2" key="1">
    <citation type="submission" date="2023-08" db="EMBL/GenBank/DDBJ databases">
        <title>A Necator americanus chromosomal reference genome.</title>
        <authorList>
            <person name="Ilik V."/>
            <person name="Petrzelkova K.J."/>
            <person name="Pardy F."/>
            <person name="Fuh T."/>
            <person name="Niatou-Singa F.S."/>
            <person name="Gouil Q."/>
            <person name="Baker L."/>
            <person name="Ritchie M.E."/>
            <person name="Jex A.R."/>
            <person name="Gazzola D."/>
            <person name="Li H."/>
            <person name="Toshio Fujiwara R."/>
            <person name="Zhan B."/>
            <person name="Aroian R.V."/>
            <person name="Pafco B."/>
            <person name="Schwarz E.M."/>
        </authorList>
    </citation>
    <scope>NUCLEOTIDE SEQUENCE [LARGE SCALE GENOMIC DNA]</scope>
    <source>
        <strain evidence="1 2">Aroian</strain>
        <tissue evidence="1">Whole animal</tissue>
    </source>
</reference>
<proteinExistence type="predicted"/>
<sequence>MHARSSEKSTSSTTTQSHIGKMAKTKLKKFFWIISPHPPYSPDLASTEYHLFSCVQHHPDGQDFQTREDIKKALEQFFKDQSPAFWSKGIYDLPRRWQKTIGANGAYFK</sequence>
<protein>
    <recommendedName>
        <fullName evidence="3">Histone-lysine N-methyltransferase SETMAR</fullName>
    </recommendedName>
</protein>
<accession>A0ABR1DHW6</accession>
<dbReference type="PANTHER" id="PTHR46060">
    <property type="entry name" value="MARINER MOS1 TRANSPOSASE-LIKE PROTEIN"/>
    <property type="match status" value="1"/>
</dbReference>
<dbReference type="EMBL" id="JAVFWL010000004">
    <property type="protein sequence ID" value="KAK6750066.1"/>
    <property type="molecule type" value="Genomic_DNA"/>
</dbReference>
<dbReference type="InterPro" id="IPR036397">
    <property type="entry name" value="RNaseH_sf"/>
</dbReference>
<dbReference type="InterPro" id="IPR052709">
    <property type="entry name" value="Transposase-MT_Hybrid"/>
</dbReference>
<evidence type="ECO:0008006" key="3">
    <source>
        <dbReference type="Google" id="ProtNLM"/>
    </source>
</evidence>
<gene>
    <name evidence="1" type="primary">Necator_chrIV.g15497</name>
    <name evidence="1" type="ORF">RB195_002202</name>
</gene>
<dbReference type="Gene3D" id="3.30.420.10">
    <property type="entry name" value="Ribonuclease H-like superfamily/Ribonuclease H"/>
    <property type="match status" value="1"/>
</dbReference>
<organism evidence="1 2">
    <name type="scientific">Necator americanus</name>
    <name type="common">Human hookworm</name>
    <dbReference type="NCBI Taxonomy" id="51031"/>
    <lineage>
        <taxon>Eukaryota</taxon>
        <taxon>Metazoa</taxon>
        <taxon>Ecdysozoa</taxon>
        <taxon>Nematoda</taxon>
        <taxon>Chromadorea</taxon>
        <taxon>Rhabditida</taxon>
        <taxon>Rhabditina</taxon>
        <taxon>Rhabditomorpha</taxon>
        <taxon>Strongyloidea</taxon>
        <taxon>Ancylostomatidae</taxon>
        <taxon>Bunostominae</taxon>
        <taxon>Necator</taxon>
    </lineage>
</organism>
<evidence type="ECO:0000313" key="2">
    <source>
        <dbReference type="Proteomes" id="UP001303046"/>
    </source>
</evidence>